<feature type="binding site" description="axial binding residue" evidence="7">
    <location>
        <position position="454"/>
    </location>
    <ligand>
        <name>heme</name>
        <dbReference type="ChEBI" id="CHEBI:30413"/>
    </ligand>
    <ligandPart>
        <name>Fe</name>
        <dbReference type="ChEBI" id="CHEBI:18248"/>
    </ligandPart>
</feature>
<dbReference type="InterPro" id="IPR002401">
    <property type="entry name" value="Cyt_P450_E_grp-I"/>
</dbReference>
<evidence type="ECO:0000256" key="3">
    <source>
        <dbReference type="ARBA" id="ARBA00022723"/>
    </source>
</evidence>
<comment type="similarity">
    <text evidence="2 8">Belongs to the cytochrome P450 family.</text>
</comment>
<evidence type="ECO:0000256" key="5">
    <source>
        <dbReference type="ARBA" id="ARBA00023004"/>
    </source>
</evidence>
<accession>A0A9P7Z3D1</accession>
<dbReference type="CDD" id="cd11063">
    <property type="entry name" value="CYP52"/>
    <property type="match status" value="1"/>
</dbReference>
<evidence type="ECO:0000256" key="4">
    <source>
        <dbReference type="ARBA" id="ARBA00023002"/>
    </source>
</evidence>
<dbReference type="Pfam" id="PF00067">
    <property type="entry name" value="p450"/>
    <property type="match status" value="1"/>
</dbReference>
<evidence type="ECO:0000313" key="9">
    <source>
        <dbReference type="EMBL" id="KAG9244570.1"/>
    </source>
</evidence>
<dbReference type="EMBL" id="MU253897">
    <property type="protein sequence ID" value="KAG9244570.1"/>
    <property type="molecule type" value="Genomic_DNA"/>
</dbReference>
<reference evidence="9" key="1">
    <citation type="journal article" date="2021" name="IMA Fungus">
        <title>Genomic characterization of three marine fungi, including Emericellopsis atlantica sp. nov. with signatures of a generalist lifestyle and marine biomass degradation.</title>
        <authorList>
            <person name="Hagestad O.C."/>
            <person name="Hou L."/>
            <person name="Andersen J.H."/>
            <person name="Hansen E.H."/>
            <person name="Altermark B."/>
            <person name="Li C."/>
            <person name="Kuhnert E."/>
            <person name="Cox R.J."/>
            <person name="Crous P.W."/>
            <person name="Spatafora J.W."/>
            <person name="Lail K."/>
            <person name="Amirebrahimi M."/>
            <person name="Lipzen A."/>
            <person name="Pangilinan J."/>
            <person name="Andreopoulos W."/>
            <person name="Hayes R.D."/>
            <person name="Ng V."/>
            <person name="Grigoriev I.V."/>
            <person name="Jackson S.A."/>
            <person name="Sutton T.D.S."/>
            <person name="Dobson A.D.W."/>
            <person name="Rama T."/>
        </authorList>
    </citation>
    <scope>NUCLEOTIDE SEQUENCE</scope>
    <source>
        <strain evidence="9">TRa3180A</strain>
    </source>
</reference>
<evidence type="ECO:0000256" key="2">
    <source>
        <dbReference type="ARBA" id="ARBA00010617"/>
    </source>
</evidence>
<dbReference type="InterPro" id="IPR036396">
    <property type="entry name" value="Cyt_P450_sf"/>
</dbReference>
<keyword evidence="5 7" id="KW-0408">Iron</keyword>
<dbReference type="PRINTS" id="PR00463">
    <property type="entry name" value="EP450I"/>
</dbReference>
<organism evidence="9 10">
    <name type="scientific">Calycina marina</name>
    <dbReference type="NCBI Taxonomy" id="1763456"/>
    <lineage>
        <taxon>Eukaryota</taxon>
        <taxon>Fungi</taxon>
        <taxon>Dikarya</taxon>
        <taxon>Ascomycota</taxon>
        <taxon>Pezizomycotina</taxon>
        <taxon>Leotiomycetes</taxon>
        <taxon>Helotiales</taxon>
        <taxon>Pezizellaceae</taxon>
        <taxon>Calycina</taxon>
    </lineage>
</organism>
<keyword evidence="7 8" id="KW-0349">Heme</keyword>
<gene>
    <name evidence="9" type="ORF">BJ878DRAFT_505645</name>
</gene>
<keyword evidence="4 8" id="KW-0560">Oxidoreductase</keyword>
<comment type="cofactor">
    <cofactor evidence="1 7">
        <name>heme</name>
        <dbReference type="ChEBI" id="CHEBI:30413"/>
    </cofactor>
</comment>
<dbReference type="GO" id="GO:0020037">
    <property type="term" value="F:heme binding"/>
    <property type="evidence" value="ECO:0007669"/>
    <property type="project" value="InterPro"/>
</dbReference>
<dbReference type="InterPro" id="IPR001128">
    <property type="entry name" value="Cyt_P450"/>
</dbReference>
<dbReference type="AlphaFoldDB" id="A0A9P7Z3D1"/>
<dbReference type="InterPro" id="IPR047146">
    <property type="entry name" value="Cyt_P450_E_CYP52_fungi"/>
</dbReference>
<dbReference type="GO" id="GO:0004497">
    <property type="term" value="F:monooxygenase activity"/>
    <property type="evidence" value="ECO:0007669"/>
    <property type="project" value="UniProtKB-KW"/>
</dbReference>
<name>A0A9P7Z3D1_9HELO</name>
<sequence length="515" mass="58556">MLEEIFSLSPKALGVLLVSSYVVYRFVQRVQMDLRIRKLGGKAVSSGAWLPWDIDFIYKTIAAGKEHKVYEQWLGWFEAANRWTIEGKPGGQRVIFTADPENIKAILATQFGDYGKGEPFHADWSEFLGDSIFTTDADQWHNSRQLIRPMFIKNRVSDLEIFETHTQALLHEIARPGTGREGEVDVSDLFFRYTLDAATHFLLGKSVDSLDTPEQDFADAFAEVQHIQNVITRMGPLNWMLPRGRFRKGLKVVNDFVNQFIEQALALSPKDLESKTKTVEGFTFLHSLASFTSDRKVLRDQLVAILLAGRDTTACGLSWIFYEIARNPEIVKKLCAEIEETVGLNRLPTYEDLKGMKYINNVIKEALRIYPVVPFNIRLALKDCTLPHGGGKDGLSPMGILKNDNIGYSTLVMQRREDLYPPGSEPLRFIPERWETWQPEHWQYIPFNGGPRICIGQQFALTEMAYTLVRIFQQYDGVQSFMPAIDGGNPCMRADIVLQPGQGVKVKLRERKAKA</sequence>
<dbReference type="InterPro" id="IPR017972">
    <property type="entry name" value="Cyt_P450_CS"/>
</dbReference>
<evidence type="ECO:0000256" key="7">
    <source>
        <dbReference type="PIRSR" id="PIRSR602401-1"/>
    </source>
</evidence>
<proteinExistence type="inferred from homology"/>
<protein>
    <submittedName>
        <fullName evidence="9">Cytochrome P450</fullName>
    </submittedName>
</protein>
<dbReference type="PRINTS" id="PR00385">
    <property type="entry name" value="P450"/>
</dbReference>
<keyword evidence="3 7" id="KW-0479">Metal-binding</keyword>
<dbReference type="PROSITE" id="PS00086">
    <property type="entry name" value="CYTOCHROME_P450"/>
    <property type="match status" value="1"/>
</dbReference>
<dbReference type="GO" id="GO:0005506">
    <property type="term" value="F:iron ion binding"/>
    <property type="evidence" value="ECO:0007669"/>
    <property type="project" value="InterPro"/>
</dbReference>
<dbReference type="Gene3D" id="1.10.630.10">
    <property type="entry name" value="Cytochrome P450"/>
    <property type="match status" value="1"/>
</dbReference>
<evidence type="ECO:0000313" key="10">
    <source>
        <dbReference type="Proteomes" id="UP000887226"/>
    </source>
</evidence>
<dbReference type="OrthoDB" id="1470350at2759"/>
<dbReference type="PANTHER" id="PTHR24287:SF5">
    <property type="entry name" value="P450, PUTATIVE (EUROFUNG)-RELATED"/>
    <property type="match status" value="1"/>
</dbReference>
<dbReference type="GO" id="GO:0016705">
    <property type="term" value="F:oxidoreductase activity, acting on paired donors, with incorporation or reduction of molecular oxygen"/>
    <property type="evidence" value="ECO:0007669"/>
    <property type="project" value="InterPro"/>
</dbReference>
<evidence type="ECO:0000256" key="1">
    <source>
        <dbReference type="ARBA" id="ARBA00001971"/>
    </source>
</evidence>
<keyword evidence="10" id="KW-1185">Reference proteome</keyword>
<keyword evidence="6 8" id="KW-0503">Monooxygenase</keyword>
<dbReference type="Proteomes" id="UP000887226">
    <property type="component" value="Unassembled WGS sequence"/>
</dbReference>
<dbReference type="SUPFAM" id="SSF48264">
    <property type="entry name" value="Cytochrome P450"/>
    <property type="match status" value="1"/>
</dbReference>
<comment type="caution">
    <text evidence="9">The sequence shown here is derived from an EMBL/GenBank/DDBJ whole genome shotgun (WGS) entry which is preliminary data.</text>
</comment>
<evidence type="ECO:0000256" key="6">
    <source>
        <dbReference type="ARBA" id="ARBA00023033"/>
    </source>
</evidence>
<dbReference type="PANTHER" id="PTHR24287">
    <property type="entry name" value="P450, PUTATIVE (EUROFUNG)-RELATED"/>
    <property type="match status" value="1"/>
</dbReference>
<evidence type="ECO:0000256" key="8">
    <source>
        <dbReference type="RuleBase" id="RU000461"/>
    </source>
</evidence>